<evidence type="ECO:0000256" key="1">
    <source>
        <dbReference type="SAM" id="Phobius"/>
    </source>
</evidence>
<dbReference type="SUPFAM" id="SSF53850">
    <property type="entry name" value="Periplasmic binding protein-like II"/>
    <property type="match status" value="1"/>
</dbReference>
<keyword evidence="1" id="KW-0472">Membrane</keyword>
<name>A0A371ARU5_9FIRM</name>
<feature type="transmembrane region" description="Helical" evidence="1">
    <location>
        <begin position="7"/>
        <end position="24"/>
    </location>
</feature>
<reference evidence="2 3" key="1">
    <citation type="submission" date="2018-07" db="EMBL/GenBank/DDBJ databases">
        <title>Anaerosacharophilus polymeroproducens gen. nov. sp. nov., an anaerobic bacterium isolated from salt field.</title>
        <authorList>
            <person name="Kim W."/>
            <person name="Yang S.-H."/>
            <person name="Oh J."/>
            <person name="Lee J.-H."/>
            <person name="Kwon K.K."/>
        </authorList>
    </citation>
    <scope>NUCLEOTIDE SEQUENCE [LARGE SCALE GENOMIC DNA]</scope>
    <source>
        <strain evidence="2 3">MCWD5</strain>
    </source>
</reference>
<keyword evidence="1" id="KW-0812">Transmembrane</keyword>
<comment type="caution">
    <text evidence="2">The sequence shown here is derived from an EMBL/GenBank/DDBJ whole genome shotgun (WGS) entry which is preliminary data.</text>
</comment>
<evidence type="ECO:0000313" key="3">
    <source>
        <dbReference type="Proteomes" id="UP000255036"/>
    </source>
</evidence>
<gene>
    <name evidence="2" type="ORF">DWV06_17115</name>
</gene>
<dbReference type="PANTHER" id="PTHR43649:SF12">
    <property type="entry name" value="DIACETYLCHITOBIOSE BINDING PROTEIN DASA"/>
    <property type="match status" value="1"/>
</dbReference>
<dbReference type="InterPro" id="IPR006059">
    <property type="entry name" value="SBP"/>
</dbReference>
<dbReference type="CDD" id="cd13585">
    <property type="entry name" value="PBP2_TMBP_like"/>
    <property type="match status" value="1"/>
</dbReference>
<dbReference type="EMBL" id="QRCT01000050">
    <property type="protein sequence ID" value="RDU22301.1"/>
    <property type="molecule type" value="Genomic_DNA"/>
</dbReference>
<accession>A0A371ARU5</accession>
<dbReference type="Gene3D" id="3.40.190.10">
    <property type="entry name" value="Periplasmic binding protein-like II"/>
    <property type="match status" value="1"/>
</dbReference>
<dbReference type="PANTHER" id="PTHR43649">
    <property type="entry name" value="ARABINOSE-BINDING PROTEIN-RELATED"/>
    <property type="match status" value="1"/>
</dbReference>
<dbReference type="Pfam" id="PF01547">
    <property type="entry name" value="SBP_bac_1"/>
    <property type="match status" value="1"/>
</dbReference>
<organism evidence="2 3">
    <name type="scientific">Anaerosacchariphilus polymeriproducens</name>
    <dbReference type="NCBI Taxonomy" id="1812858"/>
    <lineage>
        <taxon>Bacteria</taxon>
        <taxon>Bacillati</taxon>
        <taxon>Bacillota</taxon>
        <taxon>Clostridia</taxon>
        <taxon>Lachnospirales</taxon>
        <taxon>Lachnospiraceae</taxon>
        <taxon>Anaerosacchariphilus</taxon>
    </lineage>
</organism>
<proteinExistence type="predicted"/>
<dbReference type="OrthoDB" id="367242at2"/>
<keyword evidence="3" id="KW-1185">Reference proteome</keyword>
<dbReference type="Proteomes" id="UP000255036">
    <property type="component" value="Unassembled WGS sequence"/>
</dbReference>
<sequence length="436" mass="50365">MKVHRIKLLFLAVVGFIIVFLIFMNKEKETVTLEFGMFAGSNWEVPNGNCYAIIDSAIKRFEKENPGVKIHYSSGILKEDYSEWFSKQLLLGKEPDVFMVLEDDFITFSSIGVLKNLDKFINNDKGFKKEAFYSSVLGEGRYEESQYALPYETVPVLMFANKTLLKSEGIEIPDRDWTWDKFYEICEKVTKDTDADGVVDQFGSYDYSWENAVFANGGKLFQDKGSKCYVGSDNVVEAVKFVYKLNQLNQNHQVTSEEFDSGKVAFRPFPFSEFRSYQDYPLKVKKYSNFEWDCITMPAGPKGDNISQISTLQIGISARTTKEQLAWKFIKYLTYNPQTQLDIYRYSQGASVLKEVTESEVVNEELKKEVEKGARIIDNVLLSRIIEHARTVPKFPKYKTTKIMVENQIDQILQSDDNKRSSLMAIQWEIDKFLKK</sequence>
<dbReference type="InterPro" id="IPR050490">
    <property type="entry name" value="Bact_solute-bd_prot1"/>
</dbReference>
<evidence type="ECO:0000313" key="2">
    <source>
        <dbReference type="EMBL" id="RDU22301.1"/>
    </source>
</evidence>
<keyword evidence="1" id="KW-1133">Transmembrane helix</keyword>
<protein>
    <submittedName>
        <fullName evidence="2">Sugar ABC transporter substrate-binding protein</fullName>
    </submittedName>
</protein>
<dbReference type="AlphaFoldDB" id="A0A371ARU5"/>